<reference evidence="1" key="1">
    <citation type="submission" date="2023-07" db="EMBL/GenBank/DDBJ databases">
        <authorList>
            <person name="Xia Y."/>
        </authorList>
    </citation>
    <scope>NUCLEOTIDE SEQUENCE</scope>
    <source>
        <strain evidence="1">F</strain>
    </source>
</reference>
<proteinExistence type="predicted"/>
<name>A0AA96IYB0_9VIRU</name>
<accession>A0AA96IYB0</accession>
<gene>
    <name evidence="1" type="ORF">MarFTMF_510</name>
</gene>
<protein>
    <submittedName>
        <fullName evidence="1">Uncharacterized protein</fullName>
    </submittedName>
</protein>
<sequence>MEDFFGKFAHTLSKCKKKKVLEGALPLLTELKKRNEGLWSFEGEEVVFQAPSGKVRENFEQRGEFYKCYRELVERCKEVCIFEIHSMPTACCLKKTVAVSSEYYNLDYKVFWEYMKKEELFS</sequence>
<evidence type="ECO:0000313" key="1">
    <source>
        <dbReference type="EMBL" id="WNL50026.1"/>
    </source>
</evidence>
<organism evidence="1">
    <name type="scientific">Marseillevirus sp</name>
    <dbReference type="NCBI Taxonomy" id="2809551"/>
    <lineage>
        <taxon>Viruses</taxon>
        <taxon>Varidnaviria</taxon>
        <taxon>Bamfordvirae</taxon>
        <taxon>Nucleocytoviricota</taxon>
        <taxon>Megaviricetes</taxon>
        <taxon>Pimascovirales</taxon>
        <taxon>Pimascovirales incertae sedis</taxon>
        <taxon>Marseilleviridae</taxon>
        <taxon>Marseillevirus</taxon>
    </lineage>
</organism>
<dbReference type="EMBL" id="OR343188">
    <property type="protein sequence ID" value="WNL50026.1"/>
    <property type="molecule type" value="Genomic_DNA"/>
</dbReference>